<dbReference type="GO" id="GO:0043171">
    <property type="term" value="P:peptide catabolic process"/>
    <property type="evidence" value="ECO:0007669"/>
    <property type="project" value="UniProtKB-UniRule"/>
</dbReference>
<gene>
    <name evidence="8" type="ORF">SAMN05216354_1619</name>
</gene>
<name>A0A1H5UXG7_XYLRU</name>
<dbReference type="GO" id="GO:0006508">
    <property type="term" value="P:proteolysis"/>
    <property type="evidence" value="ECO:0007669"/>
    <property type="project" value="UniProtKB-KW"/>
</dbReference>
<accession>A0A1H5UXG7</accession>
<dbReference type="InterPro" id="IPR009003">
    <property type="entry name" value="Peptidase_S1_PA"/>
</dbReference>
<organism evidence="8 9">
    <name type="scientific">Xylanibacter ruminicola</name>
    <name type="common">Prevotella ruminicola</name>
    <dbReference type="NCBI Taxonomy" id="839"/>
    <lineage>
        <taxon>Bacteria</taxon>
        <taxon>Pseudomonadati</taxon>
        <taxon>Bacteroidota</taxon>
        <taxon>Bacteroidia</taxon>
        <taxon>Bacteroidales</taxon>
        <taxon>Prevotellaceae</taxon>
        <taxon>Xylanibacter</taxon>
    </lineage>
</organism>
<evidence type="ECO:0000256" key="4">
    <source>
        <dbReference type="ARBA" id="ARBA00022729"/>
    </source>
</evidence>
<evidence type="ECO:0000256" key="2">
    <source>
        <dbReference type="ARBA" id="ARBA00022438"/>
    </source>
</evidence>
<dbReference type="Gene3D" id="2.40.10.10">
    <property type="entry name" value="Trypsin-like serine proteases"/>
    <property type="match status" value="1"/>
</dbReference>
<dbReference type="SUPFAM" id="SSF50494">
    <property type="entry name" value="Trypsin-like serine proteases"/>
    <property type="match status" value="2"/>
</dbReference>
<evidence type="ECO:0000256" key="6">
    <source>
        <dbReference type="ARBA" id="ARBA00022825"/>
    </source>
</evidence>
<dbReference type="EC" id="3.4.14.-" evidence="7"/>
<dbReference type="InterPro" id="IPR043504">
    <property type="entry name" value="Peptidase_S1_PA_chymotrypsin"/>
</dbReference>
<keyword evidence="5 7" id="KW-0378">Hydrolase</keyword>
<dbReference type="PANTHER" id="PTHR38469">
    <property type="entry name" value="PERIPLASMIC PEPTIDASE SUBFAMILY S1B"/>
    <property type="match status" value="1"/>
</dbReference>
<dbReference type="PANTHER" id="PTHR38469:SF1">
    <property type="entry name" value="PERIPLASMIC PEPTIDASE SUBFAMILY S1B"/>
    <property type="match status" value="1"/>
</dbReference>
<comment type="function">
    <text evidence="7">Catalyzes the removal of dipeptides from the N-terminus of oligopeptides.</text>
</comment>
<keyword evidence="6 7" id="KW-0720">Serine protease</keyword>
<dbReference type="Pfam" id="PF10459">
    <property type="entry name" value="Peptidase_S46"/>
    <property type="match status" value="2"/>
</dbReference>
<comment type="similarity">
    <text evidence="1 7">Belongs to the peptidase S46 family.</text>
</comment>
<dbReference type="Proteomes" id="UP000236735">
    <property type="component" value="Unassembled WGS sequence"/>
</dbReference>
<dbReference type="InterPro" id="IPR019500">
    <property type="entry name" value="Pep_S46"/>
</dbReference>
<evidence type="ECO:0000313" key="8">
    <source>
        <dbReference type="EMBL" id="SEF79785.1"/>
    </source>
</evidence>
<reference evidence="8 9" key="1">
    <citation type="submission" date="2016-10" db="EMBL/GenBank/DDBJ databases">
        <authorList>
            <person name="de Groot N.N."/>
        </authorList>
    </citation>
    <scope>NUCLEOTIDE SEQUENCE [LARGE SCALE GENOMIC DNA]</scope>
    <source>
        <strain evidence="8 9">AR32</strain>
    </source>
</reference>
<evidence type="ECO:0000256" key="5">
    <source>
        <dbReference type="ARBA" id="ARBA00022801"/>
    </source>
</evidence>
<sequence length="635" mass="71471">MRQLLIFLTLFVGLPTKADEGLWAIHDFHPSTRGSSLCFYSENVPSIKDAIVAIGEGGSGSFISNTGLVLTNMHVIRSLVAKGSGMEHVMENGFCASPTAPEFKLKGLYLKQLVRTVDVSAEVAQGLSEGQKWDSLVKEICLRYPPRQKGNIQEVKREFYGTSHFLHEYSVIDDVRLVFCPPRHMAFYGGDAVNWHWPRMSADFAILRAYVRNGDGESQPYSPGYYLKMCEHGVLPNEEVYVLGFPRGASNDWISADVDESILYSMVRRAEILALRIGVIKKYQGDVSSLDNERLKILGRVTGAMRYMVPEKLLAREDSCSVLLRKQDVGKFQDFSRLRHQADSLVRLIGPLIEYDDDYRRCIQAIQFINSAGLVKNKNRFTTNVLSQLVDRVFGSSDIAMEKAMTRCMLNYLSRKHSIFVPKPIRNGEMGVNDYVEDVYSRSSLVQKDTVRSILSGSRQVHHDPAISYLEYTDSVYRSDVGTRLVSYASQLNGVRDRILAMLYDCGLIRWSGTNGTLRVSYGRTGVQCWATSLNREIGNAWSGYGYKLGDHLSDDKQVVMNFTTNCHTSGGNSGSPVINERGEMVGLNFDRVFDGLCGDYYYLPSVCRNICVSVDYIIQILLSRNDSKRILKEL</sequence>
<evidence type="ECO:0000256" key="7">
    <source>
        <dbReference type="RuleBase" id="RU366067"/>
    </source>
</evidence>
<evidence type="ECO:0000256" key="3">
    <source>
        <dbReference type="ARBA" id="ARBA00022670"/>
    </source>
</evidence>
<keyword evidence="3 7" id="KW-0645">Protease</keyword>
<dbReference type="GO" id="GO:0070009">
    <property type="term" value="F:serine-type aminopeptidase activity"/>
    <property type="evidence" value="ECO:0007669"/>
    <property type="project" value="UniProtKB-UniRule"/>
</dbReference>
<dbReference type="RefSeq" id="WP_103915628.1">
    <property type="nucleotide sequence ID" value="NZ_FNUV01000004.1"/>
</dbReference>
<proteinExistence type="inferred from homology"/>
<evidence type="ECO:0000313" key="9">
    <source>
        <dbReference type="Proteomes" id="UP000236735"/>
    </source>
</evidence>
<keyword evidence="4" id="KW-0732">Signal</keyword>
<evidence type="ECO:0000256" key="1">
    <source>
        <dbReference type="ARBA" id="ARBA00010491"/>
    </source>
</evidence>
<keyword evidence="2 7" id="KW-0031">Aminopeptidase</keyword>
<dbReference type="AlphaFoldDB" id="A0A1H5UXG7"/>
<dbReference type="EMBL" id="FNUV01000004">
    <property type="protein sequence ID" value="SEF79785.1"/>
    <property type="molecule type" value="Genomic_DNA"/>
</dbReference>
<dbReference type="GO" id="GO:0008239">
    <property type="term" value="F:dipeptidyl-peptidase activity"/>
    <property type="evidence" value="ECO:0007669"/>
    <property type="project" value="UniProtKB-UniRule"/>
</dbReference>
<protein>
    <recommendedName>
        <fullName evidence="7">Dipeptidyl-peptidase</fullName>
        <ecNumber evidence="7">3.4.14.-</ecNumber>
    </recommendedName>
</protein>